<feature type="transmembrane region" description="Helical" evidence="1">
    <location>
        <begin position="67"/>
        <end position="88"/>
    </location>
</feature>
<dbReference type="EMBL" id="CP021431">
    <property type="protein sequence ID" value="ARU00089.1"/>
    <property type="molecule type" value="Genomic_DNA"/>
</dbReference>
<gene>
    <name evidence="2" type="ORF">LOKVESSMR4R_00755</name>
</gene>
<keyword evidence="3" id="KW-1185">Reference proteome</keyword>
<dbReference type="OrthoDB" id="2955631at2"/>
<dbReference type="Proteomes" id="UP000195273">
    <property type="component" value="Chromosome"/>
</dbReference>
<dbReference type="KEGG" id="lvs:LOKVESSMR4R_00755"/>
<keyword evidence="1" id="KW-1133">Transmembrane helix</keyword>
<dbReference type="RefSeq" id="WP_157898113.1">
    <property type="nucleotide sequence ID" value="NZ_CP021431.1"/>
</dbReference>
<keyword evidence="1" id="KW-0472">Membrane</keyword>
<feature type="transmembrane region" description="Helical" evidence="1">
    <location>
        <begin position="146"/>
        <end position="166"/>
    </location>
</feature>
<dbReference type="InterPro" id="IPR018723">
    <property type="entry name" value="DUF2254_membrane"/>
</dbReference>
<organism evidence="2 3">
    <name type="scientific">Yoonia vestfoldensis</name>
    <dbReference type="NCBI Taxonomy" id="245188"/>
    <lineage>
        <taxon>Bacteria</taxon>
        <taxon>Pseudomonadati</taxon>
        <taxon>Pseudomonadota</taxon>
        <taxon>Alphaproteobacteria</taxon>
        <taxon>Rhodobacterales</taxon>
        <taxon>Paracoccaceae</taxon>
        <taxon>Yoonia</taxon>
    </lineage>
</organism>
<evidence type="ECO:0000256" key="1">
    <source>
        <dbReference type="SAM" id="Phobius"/>
    </source>
</evidence>
<dbReference type="AlphaFoldDB" id="A0A1Y0E9J7"/>
<reference evidence="2 3" key="1">
    <citation type="submission" date="2017-05" db="EMBL/GenBank/DDBJ databases">
        <title>Genome Sequence of Loktanella vestfoldensis Strain SMR4r Isolated from a Culture of the Diatom Skeletonema marinoi.</title>
        <authorList>
            <person name="Topel M."/>
            <person name="Pinder M.I.M."/>
            <person name="Johansson O.N."/>
            <person name="Kourtchenko O."/>
            <person name="Godhe A."/>
            <person name="Clarke A.K."/>
        </authorList>
    </citation>
    <scope>NUCLEOTIDE SEQUENCE [LARGE SCALE GENOMIC DNA]</scope>
    <source>
        <strain evidence="2 3">SMR4r</strain>
    </source>
</reference>
<protein>
    <submittedName>
        <fullName evidence="2">Cellulose-binding protein</fullName>
    </submittedName>
</protein>
<accession>A0A1Y0E9J7</accession>
<evidence type="ECO:0000313" key="2">
    <source>
        <dbReference type="EMBL" id="ARU00089.1"/>
    </source>
</evidence>
<keyword evidence="1" id="KW-0812">Transmembrane</keyword>
<dbReference type="STRING" id="1122181.GCA_000382265_02779"/>
<proteinExistence type="predicted"/>
<feature type="transmembrane region" description="Helical" evidence="1">
    <location>
        <begin position="109"/>
        <end position="126"/>
    </location>
</feature>
<dbReference type="Pfam" id="PF10011">
    <property type="entry name" value="DUF2254"/>
    <property type="match status" value="1"/>
</dbReference>
<evidence type="ECO:0000313" key="3">
    <source>
        <dbReference type="Proteomes" id="UP000195273"/>
    </source>
</evidence>
<name>A0A1Y0E9J7_9RHOB</name>
<feature type="transmembrane region" description="Helical" evidence="1">
    <location>
        <begin position="16"/>
        <end position="37"/>
    </location>
</feature>
<sequence length="445" mass="48324">MIKLALTKILQIRQNYWFWPSMMTCVAVVLGILMPMLDRQLGAVWLRDLGIVPIADVDGARAVLTTLAAASLGVAGVAFSVTMVAVSFASANYGPRLISNFMANRQNQVVLGVFVATFAYSMVVLSTVNQDTSLPDLTLQTFVPQIAILFALVLMLATVGALIFYIHHIPESINIMNLLSDIGGKLERAVIAMLQAEQSSPGKKPVDLAPVPEKTDAPGRHITADCAGFLQHVTYKDLRAIAKANDIQIALHRAPGDFLVPGDRVLSARPSGRSTDKVIGEIQNCYTIGANRTEHQDILFLSDQLVEVCGRALSPGVNDPMTAMLCLHWLKPGLTAFAQRPPARQADPADPVIYRRLTFKDMLDQSWDGMRQYVAKDQSVTLRGLEMLADIAIAAGKDDVTAACKRQAQLLAASAHAMQDDPGARADIAQSLRETLQRMARDAAR</sequence>